<accession>A0A4C1T1S6</accession>
<sequence length="275" mass="30429">MPSVAVVALSSDSIRARAQCRPTRSNNIFVRATAARAAILSLSNCSILVEPIRGVFLSRRVHISVRIVNVQLMQDFGFAYLPLEGQVLHRMRRLHSERRLGRISYPHASHKLPRRSCPGELPLKFSFVPWSHVCVDDVPVSDDRLVGAPIDVSLLLGCVHFARSCNTLAVHLQVQFFNLQSLTVPNSSYEVPETRICSIRGWKTGRVGGPLDSGHAQSQGLSGERRTSCNGDFRLSPRKPAPGLPLTMRTLLSMVGGFLAVAAWSIMDSVFFRLY</sequence>
<organism evidence="3 4">
    <name type="scientific">Eumeta variegata</name>
    <name type="common">Bagworm moth</name>
    <name type="synonym">Eumeta japonica</name>
    <dbReference type="NCBI Taxonomy" id="151549"/>
    <lineage>
        <taxon>Eukaryota</taxon>
        <taxon>Metazoa</taxon>
        <taxon>Ecdysozoa</taxon>
        <taxon>Arthropoda</taxon>
        <taxon>Hexapoda</taxon>
        <taxon>Insecta</taxon>
        <taxon>Pterygota</taxon>
        <taxon>Neoptera</taxon>
        <taxon>Endopterygota</taxon>
        <taxon>Lepidoptera</taxon>
        <taxon>Glossata</taxon>
        <taxon>Ditrysia</taxon>
        <taxon>Tineoidea</taxon>
        <taxon>Psychidae</taxon>
        <taxon>Oiketicinae</taxon>
        <taxon>Eumeta</taxon>
    </lineage>
</organism>
<keyword evidence="2" id="KW-0812">Transmembrane</keyword>
<protein>
    <submittedName>
        <fullName evidence="3">Uncharacterized protein</fullName>
    </submittedName>
</protein>
<comment type="caution">
    <text evidence="3">The sequence shown here is derived from an EMBL/GenBank/DDBJ whole genome shotgun (WGS) entry which is preliminary data.</text>
</comment>
<keyword evidence="2" id="KW-1133">Transmembrane helix</keyword>
<reference evidence="3 4" key="1">
    <citation type="journal article" date="2019" name="Commun. Biol.">
        <title>The bagworm genome reveals a unique fibroin gene that provides high tensile strength.</title>
        <authorList>
            <person name="Kono N."/>
            <person name="Nakamura H."/>
            <person name="Ohtoshi R."/>
            <person name="Tomita M."/>
            <person name="Numata K."/>
            <person name="Arakawa K."/>
        </authorList>
    </citation>
    <scope>NUCLEOTIDE SEQUENCE [LARGE SCALE GENOMIC DNA]</scope>
</reference>
<keyword evidence="4" id="KW-1185">Reference proteome</keyword>
<evidence type="ECO:0000256" key="2">
    <source>
        <dbReference type="SAM" id="Phobius"/>
    </source>
</evidence>
<evidence type="ECO:0000313" key="4">
    <source>
        <dbReference type="Proteomes" id="UP000299102"/>
    </source>
</evidence>
<proteinExistence type="predicted"/>
<name>A0A4C1T1S6_EUMVA</name>
<feature type="region of interest" description="Disordered" evidence="1">
    <location>
        <begin position="213"/>
        <end position="234"/>
    </location>
</feature>
<evidence type="ECO:0000256" key="1">
    <source>
        <dbReference type="SAM" id="MobiDB-lite"/>
    </source>
</evidence>
<gene>
    <name evidence="3" type="ORF">EVAR_77085_1</name>
</gene>
<keyword evidence="2" id="KW-0472">Membrane</keyword>
<dbReference type="AlphaFoldDB" id="A0A4C1T1S6"/>
<dbReference type="EMBL" id="BGZK01000031">
    <property type="protein sequence ID" value="GBP08372.1"/>
    <property type="molecule type" value="Genomic_DNA"/>
</dbReference>
<dbReference type="Proteomes" id="UP000299102">
    <property type="component" value="Unassembled WGS sequence"/>
</dbReference>
<evidence type="ECO:0000313" key="3">
    <source>
        <dbReference type="EMBL" id="GBP08372.1"/>
    </source>
</evidence>
<feature type="transmembrane region" description="Helical" evidence="2">
    <location>
        <begin position="246"/>
        <end position="267"/>
    </location>
</feature>